<dbReference type="SUPFAM" id="SSF88659">
    <property type="entry name" value="Sigma3 and sigma4 domains of RNA polymerase sigma factors"/>
    <property type="match status" value="1"/>
</dbReference>
<dbReference type="AlphaFoldDB" id="A0A1H6JM66"/>
<dbReference type="RefSeq" id="WP_074716557.1">
    <property type="nucleotide sequence ID" value="NZ_FNWV01000005.1"/>
</dbReference>
<gene>
    <name evidence="1" type="ORF">SAMN02910265_01782</name>
</gene>
<evidence type="ECO:0000313" key="2">
    <source>
        <dbReference type="Proteomes" id="UP000183190"/>
    </source>
</evidence>
<organism evidence="1 2">
    <name type="scientific">Ruminococcus flavefaciens</name>
    <dbReference type="NCBI Taxonomy" id="1265"/>
    <lineage>
        <taxon>Bacteria</taxon>
        <taxon>Bacillati</taxon>
        <taxon>Bacillota</taxon>
        <taxon>Clostridia</taxon>
        <taxon>Eubacteriales</taxon>
        <taxon>Oscillospiraceae</taxon>
        <taxon>Ruminococcus</taxon>
    </lineage>
</organism>
<dbReference type="InterPro" id="IPR013324">
    <property type="entry name" value="RNA_pol_sigma_r3/r4-like"/>
</dbReference>
<sequence>MQYSFVYSVIIYGSEEDNFGFDYITEDRLGENELHHDNDVYIKLCCEYLNPLFDQLSKKEQEIIGRCFGVFGYEEMSANDISELILMTPNALNKSVNASLNKLKELYYKDSKLFYWRNANWGFEDRNVVYCKGDVKADSKKLKNKSFINLTLYEKSADKFILKLDKSL</sequence>
<accession>A0A1H6JM66</accession>
<reference evidence="1 2" key="1">
    <citation type="submission" date="2016-10" db="EMBL/GenBank/DDBJ databases">
        <authorList>
            <person name="de Groot N.N."/>
        </authorList>
    </citation>
    <scope>NUCLEOTIDE SEQUENCE [LARGE SCALE GENOMIC DNA]</scope>
    <source>
        <strain evidence="1 2">YAD2003</strain>
    </source>
</reference>
<proteinExistence type="predicted"/>
<dbReference type="EMBL" id="FNWV01000005">
    <property type="protein sequence ID" value="SEH61969.1"/>
    <property type="molecule type" value="Genomic_DNA"/>
</dbReference>
<dbReference type="OrthoDB" id="1850777at2"/>
<name>A0A1H6JM66_RUMFL</name>
<evidence type="ECO:0000313" key="1">
    <source>
        <dbReference type="EMBL" id="SEH61969.1"/>
    </source>
</evidence>
<protein>
    <submittedName>
        <fullName evidence="1">RNA polymerase primary sigma factor</fullName>
    </submittedName>
</protein>
<dbReference type="Proteomes" id="UP000183190">
    <property type="component" value="Unassembled WGS sequence"/>
</dbReference>